<evidence type="ECO:0000256" key="1">
    <source>
        <dbReference type="SAM" id="Coils"/>
    </source>
</evidence>
<organism evidence="2 3">
    <name type="scientific">Bacillus cereus</name>
    <dbReference type="NCBI Taxonomy" id="1396"/>
    <lineage>
        <taxon>Bacteria</taxon>
        <taxon>Bacillati</taxon>
        <taxon>Bacillota</taxon>
        <taxon>Bacilli</taxon>
        <taxon>Bacillales</taxon>
        <taxon>Bacillaceae</taxon>
        <taxon>Bacillus</taxon>
        <taxon>Bacillus cereus group</taxon>
    </lineage>
</organism>
<proteinExistence type="predicted"/>
<evidence type="ECO:0000313" key="3">
    <source>
        <dbReference type="Proteomes" id="UP000224203"/>
    </source>
</evidence>
<evidence type="ECO:0008006" key="4">
    <source>
        <dbReference type="Google" id="ProtNLM"/>
    </source>
</evidence>
<gene>
    <name evidence="2" type="ORF">COC69_05875</name>
</gene>
<dbReference type="InterPro" id="IPR008840">
    <property type="entry name" value="Sipho_Gp157"/>
</dbReference>
<dbReference type="RefSeq" id="WP_098782383.1">
    <property type="nucleotide sequence ID" value="NZ_NULI01000033.1"/>
</dbReference>
<comment type="caution">
    <text evidence="2">The sequence shown here is derived from an EMBL/GenBank/DDBJ whole genome shotgun (WGS) entry which is preliminary data.</text>
</comment>
<accession>A0A9X7GXA5</accession>
<feature type="coiled-coil region" evidence="1">
    <location>
        <begin position="47"/>
        <end position="88"/>
    </location>
</feature>
<sequence length="160" mass="18444">MSTLYELTGQFQQIYDMEDLDAELWTDTLESIECEIEEKADGYAKVISAINGDIDTLDNEIKRLKAKKKTAENKVKDLKRNLEQSMELTGKKKFKTALHSFTIQKNPPSVNVLDEKEIYVGYFDEEVVRKLDKKKLLNDLKLGKEIQGAVLNQTESLRIR</sequence>
<dbReference type="Proteomes" id="UP000224203">
    <property type="component" value="Unassembled WGS sequence"/>
</dbReference>
<dbReference type="EMBL" id="NULI01000033">
    <property type="protein sequence ID" value="PGS81657.1"/>
    <property type="molecule type" value="Genomic_DNA"/>
</dbReference>
<keyword evidence="1" id="KW-0175">Coiled coil</keyword>
<dbReference type="Pfam" id="PF05565">
    <property type="entry name" value="Sipho_Gp157"/>
    <property type="match status" value="1"/>
</dbReference>
<protein>
    <recommendedName>
        <fullName evidence="4">Siphovirus Gp157 family protein</fullName>
    </recommendedName>
</protein>
<dbReference type="AlphaFoldDB" id="A0A9X7GXA5"/>
<reference evidence="2 3" key="1">
    <citation type="submission" date="2017-09" db="EMBL/GenBank/DDBJ databases">
        <title>Large-scale bioinformatics analysis of Bacillus genomes uncovers conserved roles of natural products in bacterial physiology.</title>
        <authorList>
            <consortium name="Agbiome Team Llc"/>
            <person name="Bleich R.M."/>
            <person name="Grubbs K.J."/>
            <person name="Santa Maria K.C."/>
            <person name="Allen S.E."/>
            <person name="Farag S."/>
            <person name="Shank E.A."/>
            <person name="Bowers A."/>
        </authorList>
    </citation>
    <scope>NUCLEOTIDE SEQUENCE [LARGE SCALE GENOMIC DNA]</scope>
    <source>
        <strain evidence="2 3">AFS041711</strain>
    </source>
</reference>
<evidence type="ECO:0000313" key="2">
    <source>
        <dbReference type="EMBL" id="PGS81657.1"/>
    </source>
</evidence>
<name>A0A9X7GXA5_BACCE</name>